<evidence type="ECO:0000313" key="1">
    <source>
        <dbReference type="EMBL" id="GFH30364.1"/>
    </source>
</evidence>
<dbReference type="Proteomes" id="UP000485058">
    <property type="component" value="Unassembled WGS sequence"/>
</dbReference>
<reference evidence="1 2" key="1">
    <citation type="submission" date="2020-02" db="EMBL/GenBank/DDBJ databases">
        <title>Draft genome sequence of Haematococcus lacustris strain NIES-144.</title>
        <authorList>
            <person name="Morimoto D."/>
            <person name="Nakagawa S."/>
            <person name="Yoshida T."/>
            <person name="Sawayama S."/>
        </authorList>
    </citation>
    <scope>NUCLEOTIDE SEQUENCE [LARGE SCALE GENOMIC DNA]</scope>
    <source>
        <strain evidence="1 2">NIES-144</strain>
    </source>
</reference>
<dbReference type="AlphaFoldDB" id="A0A6A0AE55"/>
<proteinExistence type="predicted"/>
<gene>
    <name evidence="1" type="ORF">HaLaN_29205</name>
</gene>
<accession>A0A6A0AE55</accession>
<dbReference type="EMBL" id="BLLF01004855">
    <property type="protein sequence ID" value="GFH30364.1"/>
    <property type="molecule type" value="Genomic_DNA"/>
</dbReference>
<organism evidence="1 2">
    <name type="scientific">Haematococcus lacustris</name>
    <name type="common">Green alga</name>
    <name type="synonym">Haematococcus pluvialis</name>
    <dbReference type="NCBI Taxonomy" id="44745"/>
    <lineage>
        <taxon>Eukaryota</taxon>
        <taxon>Viridiplantae</taxon>
        <taxon>Chlorophyta</taxon>
        <taxon>core chlorophytes</taxon>
        <taxon>Chlorophyceae</taxon>
        <taxon>CS clade</taxon>
        <taxon>Chlamydomonadales</taxon>
        <taxon>Haematococcaceae</taxon>
        <taxon>Haematococcus</taxon>
    </lineage>
</organism>
<feature type="non-terminal residue" evidence="1">
    <location>
        <position position="1"/>
    </location>
</feature>
<sequence length="85" mass="9452">CSGVFKAFELHLARRSRSGSRIVMATMAFLRHRGVMPFTFLAPLCPGHAAYGAEPVAHLWSVYVFLLPWICRRCAPLVSFASQVS</sequence>
<comment type="caution">
    <text evidence="1">The sequence shown here is derived from an EMBL/GenBank/DDBJ whole genome shotgun (WGS) entry which is preliminary data.</text>
</comment>
<protein>
    <submittedName>
        <fullName evidence="1">Uncharacterized protein</fullName>
    </submittedName>
</protein>
<name>A0A6A0AE55_HAELA</name>
<keyword evidence="2" id="KW-1185">Reference proteome</keyword>
<evidence type="ECO:0000313" key="2">
    <source>
        <dbReference type="Proteomes" id="UP000485058"/>
    </source>
</evidence>